<evidence type="ECO:0000256" key="1">
    <source>
        <dbReference type="SAM" id="MobiDB-lite"/>
    </source>
</evidence>
<evidence type="ECO:0000313" key="2">
    <source>
        <dbReference type="EMBL" id="CAD7411711.1"/>
    </source>
</evidence>
<feature type="compositionally biased region" description="Acidic residues" evidence="1">
    <location>
        <begin position="121"/>
        <end position="157"/>
    </location>
</feature>
<gene>
    <name evidence="2" type="ORF">TCEB3V08_LOCUS11054</name>
</gene>
<sequence>MVLFGRKERADRRELLASMDQMASEKPVDNALSSTYRDETGALVRVLNPTLHPSLHNLLAHLVGLELALCGEYEGDSGYEGDSDYEDDYEYDGDSMREIYDGDSEYEGDCECDGYSKYEDDSGYEGDSDYEDDYEGDSEYEGDCECDGDSEYEGDSDYEDVQPPHVHTCRPTCLGGADEQEADVTTHSELGLPWGRRVCGLNPGSGTLAPRLTTGSGYTHMYVL</sequence>
<protein>
    <submittedName>
        <fullName evidence="2">Uncharacterized protein</fullName>
    </submittedName>
</protein>
<organism evidence="2">
    <name type="scientific">Timema cristinae</name>
    <name type="common">Walking stick</name>
    <dbReference type="NCBI Taxonomy" id="61476"/>
    <lineage>
        <taxon>Eukaryota</taxon>
        <taxon>Metazoa</taxon>
        <taxon>Ecdysozoa</taxon>
        <taxon>Arthropoda</taxon>
        <taxon>Hexapoda</taxon>
        <taxon>Insecta</taxon>
        <taxon>Pterygota</taxon>
        <taxon>Neoptera</taxon>
        <taxon>Polyneoptera</taxon>
        <taxon>Phasmatodea</taxon>
        <taxon>Timematodea</taxon>
        <taxon>Timematoidea</taxon>
        <taxon>Timematidae</taxon>
        <taxon>Timema</taxon>
    </lineage>
</organism>
<proteinExistence type="predicted"/>
<accession>A0A7R9DBP0</accession>
<name>A0A7R9DBP0_TIMCR</name>
<reference evidence="2" key="1">
    <citation type="submission" date="2020-11" db="EMBL/GenBank/DDBJ databases">
        <authorList>
            <person name="Tran Van P."/>
        </authorList>
    </citation>
    <scope>NUCLEOTIDE SEQUENCE</scope>
</reference>
<dbReference type="AlphaFoldDB" id="A0A7R9DBP0"/>
<feature type="region of interest" description="Disordered" evidence="1">
    <location>
        <begin position="114"/>
        <end position="157"/>
    </location>
</feature>
<dbReference type="EMBL" id="OC322383">
    <property type="protein sequence ID" value="CAD7411711.1"/>
    <property type="molecule type" value="Genomic_DNA"/>
</dbReference>